<accession>A0A2P8A4Q0</accession>
<evidence type="ECO:0000313" key="1">
    <source>
        <dbReference type="EMBL" id="PSK55408.1"/>
    </source>
</evidence>
<proteinExistence type="predicted"/>
<protein>
    <submittedName>
        <fullName evidence="1">Histone transcription regulator 3</fullName>
    </submittedName>
</protein>
<gene>
    <name evidence="1" type="ORF">B9Z65_2797</name>
</gene>
<dbReference type="OrthoDB" id="3235083at2759"/>
<keyword evidence="2" id="KW-1185">Reference proteome</keyword>
<reference evidence="1 2" key="1">
    <citation type="submission" date="2017-05" db="EMBL/GenBank/DDBJ databases">
        <title>Draft genome sequence of Elsinoe australis.</title>
        <authorList>
            <person name="Cheng Q."/>
        </authorList>
    </citation>
    <scope>NUCLEOTIDE SEQUENCE [LARGE SCALE GENOMIC DNA]</scope>
    <source>
        <strain evidence="1 2">NL1</strain>
    </source>
</reference>
<dbReference type="Proteomes" id="UP000243723">
    <property type="component" value="Unassembled WGS sequence"/>
</dbReference>
<name>A0A2P8A4Q0_9PEZI</name>
<organism evidence="1 2">
    <name type="scientific">Elsinoe australis</name>
    <dbReference type="NCBI Taxonomy" id="40998"/>
    <lineage>
        <taxon>Eukaryota</taxon>
        <taxon>Fungi</taxon>
        <taxon>Dikarya</taxon>
        <taxon>Ascomycota</taxon>
        <taxon>Pezizomycotina</taxon>
        <taxon>Dothideomycetes</taxon>
        <taxon>Dothideomycetidae</taxon>
        <taxon>Myriangiales</taxon>
        <taxon>Elsinoaceae</taxon>
        <taxon>Elsinoe</taxon>
    </lineage>
</organism>
<sequence length="1732" mass="184127">MSGTESDLSAAGFGYDIAISTTQASLNSNLWGYFRSLNWPIQYLCFLYDGSGQPTQMVQLNDLLSKTGGINPFIDVPAGTPPDDPKVKALNAAGFAVGVQMEIGIPHDMAPQAFTIANMNAGLGSSTMAFTILFKNFIVLQNTPPGTAGSTSGAWDVWQSTPTQPWTISTNVALITQDLAQNLDTPYFNSHPEQKQALLVQLQNLGAAAYSLQQIVFDLDNAALQSDITFGGALPANSAASQALQKTFVETYAAVSNTYGGPLISVKAAAVGPDPSPFQLSTLAWQISPFVQDGTTTPLPNPSPEQQAVATLDMVGMFGGKSMPPLAPFNWNWVAPGDVNQFSGIIAINRNTINNYLISILYPLANTAFPAQTLMLFQMTDYTYNITLPENTSPKTTLNPSGNVLIQMDSESDATQFGLIIGDVTGSQHRMSNTLGRQSTLLVSVNGPQLTVVQNIYLWVVASEETDYGGLMNIGSFGIVKRTITDTYAMTVSEAGGILLEDPVHTTNDDPTGVIPEWNPGADQDDYQTMYQNIRNTSTQLVTAPIDPNAFKLGLQNLIFPAGQVFTFASPSFSNNQDLISAITFQAVSETSELGDKPTKQAVRNAKAADPSPASLTVKSTTDMMQNYVYAETFAPAAEFEAMQSDDGHAMLFSVDTFGALQGVREQSGQTKAGWLQYDLSTSIINSAFSGSTVKRMGVGQSALDGSMGMGMAVSTGADGTSDNLLLSLGNSHSDTSWVENPAWTHFPFDAVDQNGLADTPPSQILISDIMFTETWDNREFVVVDLAPPPSSGLQRALRYHVEPTAVGPKWVKHDMPMDVDVGSYQSCTGRTYNADVDGVYTAGTAAGASQLVYVPLVNENGSGPPSPINMSLPNNAIASAIATARFQGDPNSDLYGSTDLYAISGSTLYRFAAENQNNQAVAETIIQNDVLSATGKLIAMVQNNDITLWGMNGAGNVWYLTCPVANVTDPTAWNTPVPVHSGATHLAAYSNLVDQTNTIFAPTGDSFYRTQQASATTSKLWRPQQIHITPTTPTPSLSFNSYTTTMRVLDTSNLAQANTPVTLTAQTRVAVYINGLYYLLSSVPTVVQTDASGTLAVTEATADVNGTTITVAVAGAASVDINPMHDPFSKLTTLNTSSALTGASIVTNPTAGGTLGPVQTKALVDTTAASSDDITAAASNLTSLQTVYSKIQSPTPAMLTAFQAPRTLHRKEGGLLDWIETAAGDLYNWLKTGVEHVVNALEQVAENVWHFVVQIGEDTYKAVLSTVEAVVGAVEWVYNAIKTVVTDVIRFVEALLGWDDIVRTKKAMTNVVKLWLQNAVDEIPKFQANFDSGIAAAEAKIDSWAGLSDWTGLGTTGTNSVASNGTDANANQTSSSQSLAQHYQNHAGDMSILTPIPDGPDTMEALVDALINALQQEETTLSGAITQFQQLAHDIPNLSLIDVIKRIVAIFADTLLSSVQVVADALIEVINALADAAFALLDTTIHIPVVSDILNMLGFADISILDLLMWIASVPYDVVYKLVNGGTAPFPDNDLTNGIINADTWSALIAVVPPPSPTAPAGKRSLIGASDSGSTIWTAGHGIAGYLTVIGQVVVALEAAQPDNPGPDVSNWSLARGMMDVIVGVSGAAANTFSPRDPIQNEWFRYAFDGFSGLSVIISLIFSGLGQKAITKYISAESVLISKEARKTGASLQAVLTMPMVFCSAWHFGELADEKGDDQVEAILGEVAYCY</sequence>
<dbReference type="STRING" id="40998.A0A2P8A4Q0"/>
<comment type="caution">
    <text evidence="1">The sequence shown here is derived from an EMBL/GenBank/DDBJ whole genome shotgun (WGS) entry which is preliminary data.</text>
</comment>
<dbReference type="EMBL" id="NHZQ01000067">
    <property type="protein sequence ID" value="PSK55408.1"/>
    <property type="molecule type" value="Genomic_DNA"/>
</dbReference>
<evidence type="ECO:0000313" key="2">
    <source>
        <dbReference type="Proteomes" id="UP000243723"/>
    </source>
</evidence>